<evidence type="ECO:0000256" key="3">
    <source>
        <dbReference type="ARBA" id="ARBA00022781"/>
    </source>
</evidence>
<keyword evidence="2" id="KW-0813">Transport</keyword>
<dbReference type="InterPro" id="IPR023366">
    <property type="entry name" value="ATP_synth_asu-like_sf"/>
</dbReference>
<dbReference type="PANTHER" id="PTHR48082:SF2">
    <property type="entry name" value="ATP SYNTHASE SUBUNIT ALPHA, MITOCHONDRIAL"/>
    <property type="match status" value="1"/>
</dbReference>
<gene>
    <name evidence="5" type="ORF">Goshw_007095</name>
</gene>
<dbReference type="Pfam" id="PF02874">
    <property type="entry name" value="ATP-synt_ab_N"/>
    <property type="match status" value="1"/>
</dbReference>
<evidence type="ECO:0000256" key="2">
    <source>
        <dbReference type="ARBA" id="ARBA00022448"/>
    </source>
</evidence>
<organism evidence="5 6">
    <name type="scientific">Gossypium schwendimanii</name>
    <name type="common">Cotton</name>
    <dbReference type="NCBI Taxonomy" id="34291"/>
    <lineage>
        <taxon>Eukaryota</taxon>
        <taxon>Viridiplantae</taxon>
        <taxon>Streptophyta</taxon>
        <taxon>Embryophyta</taxon>
        <taxon>Tracheophyta</taxon>
        <taxon>Spermatophyta</taxon>
        <taxon>Magnoliopsida</taxon>
        <taxon>eudicotyledons</taxon>
        <taxon>Gunneridae</taxon>
        <taxon>Pentapetalae</taxon>
        <taxon>rosids</taxon>
        <taxon>malvids</taxon>
        <taxon>Malvales</taxon>
        <taxon>Malvaceae</taxon>
        <taxon>Malvoideae</taxon>
        <taxon>Gossypium</taxon>
    </lineage>
</organism>
<evidence type="ECO:0000256" key="1">
    <source>
        <dbReference type="ARBA" id="ARBA00008936"/>
    </source>
</evidence>
<dbReference type="Gene3D" id="2.40.30.20">
    <property type="match status" value="1"/>
</dbReference>
<dbReference type="AlphaFoldDB" id="A0A7J9NF88"/>
<dbReference type="GO" id="GO:0043531">
    <property type="term" value="F:ADP binding"/>
    <property type="evidence" value="ECO:0007669"/>
    <property type="project" value="TreeGrafter"/>
</dbReference>
<dbReference type="InterPro" id="IPR004100">
    <property type="entry name" value="ATPase_F1/V1/A1_a/bsu_N"/>
</dbReference>
<reference evidence="5 6" key="1">
    <citation type="journal article" date="2019" name="Genome Biol. Evol.">
        <title>Insights into the evolution of the New World diploid cottons (Gossypium, subgenus Houzingenia) based on genome sequencing.</title>
        <authorList>
            <person name="Grover C.E."/>
            <person name="Arick M.A. 2nd"/>
            <person name="Thrash A."/>
            <person name="Conover J.L."/>
            <person name="Sanders W.S."/>
            <person name="Peterson D.G."/>
            <person name="Frelichowski J.E."/>
            <person name="Scheffler J.A."/>
            <person name="Scheffler B.E."/>
            <person name="Wendel J.F."/>
        </authorList>
    </citation>
    <scope>NUCLEOTIDE SEQUENCE [LARGE SCALE GENOMIC DNA]</scope>
    <source>
        <strain evidence="5">1</strain>
        <tissue evidence="5">Leaf</tissue>
    </source>
</reference>
<keyword evidence="6" id="KW-1185">Reference proteome</keyword>
<feature type="domain" description="ATPase F1/V1/A1 complex alpha/beta subunit N-terminal" evidence="4">
    <location>
        <begin position="17"/>
        <end position="59"/>
    </location>
</feature>
<dbReference type="OrthoDB" id="991397at2759"/>
<dbReference type="GO" id="GO:0045259">
    <property type="term" value="C:proton-transporting ATP synthase complex"/>
    <property type="evidence" value="ECO:0007669"/>
    <property type="project" value="InterPro"/>
</dbReference>
<evidence type="ECO:0000259" key="4">
    <source>
        <dbReference type="Pfam" id="PF02874"/>
    </source>
</evidence>
<keyword evidence="3" id="KW-0375">Hydrogen ion transport</keyword>
<proteinExistence type="inferred from homology"/>
<comment type="similarity">
    <text evidence="1">Belongs to the ATPase alpha/beta chains family.</text>
</comment>
<protein>
    <recommendedName>
        <fullName evidence="4">ATPase F1/V1/A1 complex alpha/beta subunit N-terminal domain-containing protein</fullName>
    </recommendedName>
</protein>
<dbReference type="Proteomes" id="UP000593576">
    <property type="component" value="Unassembled WGS sequence"/>
</dbReference>
<dbReference type="GO" id="GO:0005524">
    <property type="term" value="F:ATP binding"/>
    <property type="evidence" value="ECO:0007669"/>
    <property type="project" value="UniProtKB-KW"/>
</dbReference>
<evidence type="ECO:0000313" key="6">
    <source>
        <dbReference type="Proteomes" id="UP000593576"/>
    </source>
</evidence>
<dbReference type="SUPFAM" id="SSF50615">
    <property type="entry name" value="N-terminal domain of alpha and beta subunits of F1 ATP synthase"/>
    <property type="match status" value="1"/>
</dbReference>
<evidence type="ECO:0000313" key="5">
    <source>
        <dbReference type="EMBL" id="MBA0881239.1"/>
    </source>
</evidence>
<dbReference type="EMBL" id="JABFAF010278932">
    <property type="protein sequence ID" value="MBA0881239.1"/>
    <property type="molecule type" value="Genomic_DNA"/>
</dbReference>
<keyword evidence="3" id="KW-0406">Ion transport</keyword>
<dbReference type="GO" id="GO:0046933">
    <property type="term" value="F:proton-transporting ATP synthase activity, rotational mechanism"/>
    <property type="evidence" value="ECO:0007669"/>
    <property type="project" value="InterPro"/>
</dbReference>
<comment type="caution">
    <text evidence="5">The sequence shown here is derived from an EMBL/GenBank/DDBJ whole genome shotgun (WGS) entry which is preliminary data.</text>
</comment>
<sequence length="62" mass="6901">MPWFRHHGKPYLLSETGELVELEEDIIGIALNLESNNVGVVLMDDDLMIQEGSYVKATGKIA</sequence>
<name>A0A7J9NF88_GOSSC</name>
<dbReference type="InterPro" id="IPR036121">
    <property type="entry name" value="ATPase_F1/V1/A1_a/bsu_N_sf"/>
</dbReference>
<accession>A0A7J9NF88</accession>
<dbReference type="InterPro" id="IPR005294">
    <property type="entry name" value="ATP_synth_F1_asu"/>
</dbReference>
<dbReference type="PANTHER" id="PTHR48082">
    <property type="entry name" value="ATP SYNTHASE SUBUNIT ALPHA, MITOCHONDRIAL"/>
    <property type="match status" value="1"/>
</dbReference>